<evidence type="ECO:0000256" key="1">
    <source>
        <dbReference type="ARBA" id="ARBA00004173"/>
    </source>
</evidence>
<dbReference type="Proteomes" id="UP000266196">
    <property type="component" value="Unassembled WGS sequence"/>
</dbReference>
<dbReference type="InterPro" id="IPR013177">
    <property type="entry name" value="Ribosomal_mS38_C"/>
</dbReference>
<reference evidence="9 10" key="1">
    <citation type="submission" date="2018-08" db="EMBL/GenBank/DDBJ databases">
        <title>Aphanomyces genome sequencing and annotation.</title>
        <authorList>
            <person name="Minardi D."/>
            <person name="Oidtmann B."/>
            <person name="Van Der Giezen M."/>
            <person name="Studholme D.J."/>
        </authorList>
    </citation>
    <scope>NUCLEOTIDE SEQUENCE [LARGE SCALE GENOMIC DNA]</scope>
    <source>
        <strain evidence="8 10">197901</strain>
        <strain evidence="7 9">SA</strain>
    </source>
</reference>
<comment type="caution">
    <text evidence="8">The sequence shown here is derived from an EMBL/GenBank/DDBJ whole genome shotgun (WGS) entry which is preliminary data.</text>
</comment>
<proteinExistence type="inferred from homology"/>
<evidence type="ECO:0000313" key="8">
    <source>
        <dbReference type="EMBL" id="RHY81575.1"/>
    </source>
</evidence>
<evidence type="ECO:0000256" key="5">
    <source>
        <dbReference type="SAM" id="MobiDB-lite"/>
    </source>
</evidence>
<gene>
    <name evidence="8" type="ORF">DYB31_010101</name>
    <name evidence="7" type="ORF">DYB38_008507</name>
</gene>
<dbReference type="Pfam" id="PF08213">
    <property type="entry name" value="COX24_C"/>
    <property type="match status" value="1"/>
</dbReference>
<evidence type="ECO:0000313" key="10">
    <source>
        <dbReference type="Proteomes" id="UP000266196"/>
    </source>
</evidence>
<feature type="domain" description="Ribosomal protein mS38 C-terminal" evidence="6">
    <location>
        <begin position="101"/>
        <end position="132"/>
    </location>
</feature>
<dbReference type="PANTHER" id="PTHR32035">
    <property type="entry name" value="AURORA KINASE A-INTERACTING PROTEIN"/>
    <property type="match status" value="1"/>
</dbReference>
<evidence type="ECO:0000256" key="3">
    <source>
        <dbReference type="ARBA" id="ARBA00035647"/>
    </source>
</evidence>
<keyword evidence="2" id="KW-0496">Mitochondrion</keyword>
<accession>A0A397EE29</accession>
<evidence type="ECO:0000256" key="2">
    <source>
        <dbReference type="ARBA" id="ARBA00023128"/>
    </source>
</evidence>
<evidence type="ECO:0000313" key="7">
    <source>
        <dbReference type="EMBL" id="RHY35617.1"/>
    </source>
</evidence>
<dbReference type="GO" id="GO:0005739">
    <property type="term" value="C:mitochondrion"/>
    <property type="evidence" value="ECO:0007669"/>
    <property type="project" value="UniProtKB-SubCell"/>
</dbReference>
<comment type="subcellular location">
    <subcellularLocation>
        <location evidence="1">Mitochondrion</location>
    </subcellularLocation>
</comment>
<dbReference type="EMBL" id="QUTC01012783">
    <property type="protein sequence ID" value="RHY35617.1"/>
    <property type="molecule type" value="Genomic_DNA"/>
</dbReference>
<feature type="compositionally biased region" description="Basic residues" evidence="5">
    <location>
        <begin position="107"/>
        <end position="132"/>
    </location>
</feature>
<evidence type="ECO:0000259" key="6">
    <source>
        <dbReference type="SMART" id="SM01155"/>
    </source>
</evidence>
<evidence type="ECO:0000256" key="4">
    <source>
        <dbReference type="ARBA" id="ARBA00035682"/>
    </source>
</evidence>
<comment type="similarity">
    <text evidence="3">Belongs to the mitochondrion-specific ribosomal protein mS38 family.</text>
</comment>
<dbReference type="PANTHER" id="PTHR32035:SF3">
    <property type="entry name" value="SMALL RIBOSOMAL SUBUNIT PROTEIN MS38"/>
    <property type="match status" value="1"/>
</dbReference>
<organism evidence="8 10">
    <name type="scientific">Aphanomyces astaci</name>
    <name type="common">Crayfish plague agent</name>
    <dbReference type="NCBI Taxonomy" id="112090"/>
    <lineage>
        <taxon>Eukaryota</taxon>
        <taxon>Sar</taxon>
        <taxon>Stramenopiles</taxon>
        <taxon>Oomycota</taxon>
        <taxon>Saprolegniomycetes</taxon>
        <taxon>Saprolegniales</taxon>
        <taxon>Verrucalvaceae</taxon>
        <taxon>Aphanomyces</taxon>
    </lineage>
</organism>
<protein>
    <recommendedName>
        <fullName evidence="4">Small ribosomal subunit protein mS38</fullName>
    </recommendedName>
</protein>
<dbReference type="SMART" id="SM01155">
    <property type="entry name" value="DUF1713"/>
    <property type="match status" value="1"/>
</dbReference>
<dbReference type="EMBL" id="QUTE01022796">
    <property type="protein sequence ID" value="RHY81575.1"/>
    <property type="molecule type" value="Genomic_DNA"/>
</dbReference>
<feature type="region of interest" description="Disordered" evidence="5">
    <location>
        <begin position="100"/>
        <end position="132"/>
    </location>
</feature>
<evidence type="ECO:0000313" key="9">
    <source>
        <dbReference type="Proteomes" id="UP000265716"/>
    </source>
</evidence>
<dbReference type="Proteomes" id="UP000265716">
    <property type="component" value="Unassembled WGS sequence"/>
</dbReference>
<name>A0A397EE29_APHAT</name>
<dbReference type="AlphaFoldDB" id="A0A397EE29"/>
<sequence length="132" mass="14807">MINSTTSMSVVRVLTRSLSGRVAKTSPFSIHARFLSVTPHASVPVDLWNVGSFPVLDKASPSVFDTTGMLSSLPEPFPMFGYPTVPELIIDGLTSTDNEMHADSVLRKRRKKMNKHKHKKRKKAMRNRTKKN</sequence>